<proteinExistence type="predicted"/>
<dbReference type="WBParaSite" id="JU765_v2.g13358.t1">
    <property type="protein sequence ID" value="JU765_v2.g13358.t1"/>
    <property type="gene ID" value="JU765_v2.g13358"/>
</dbReference>
<sequence>MLKSVLKSSKGLKPVIQMTKFMSTYPINDDIYHFTDEEKQLRRTVFDIAQKELAPFAQEIDKTNNFKNLRQFWKTLGSNGLLGITAPAEYGGSEMTYFDHVIAMEELSRASGSIALSYGAHSNLCVNQIVRHGTKEQKAKYLPKLINGEHMGALAMSEPGAGSDVVSMRLSAEKKSDRFVLNGNKFWITNGPDADIYVVYAKTDPKKHQHGITAFIVERNSPGFTRGPKLDKLGMRGSNTCELIFENCEVPTENILGSEGKGVYVLMTGLDVERLVLAGGPLGLMQAACDIGFDYAHTREAFGEKIGKFQLMQGKLADMYTTLSACRSYLYTTARAASAGHISNKDCAGVILYLAEKATQVALDSIQILGGNGYINDYPTGRIMRDAKLYEIGAGTSEVRRLVIGRALNKEYS</sequence>
<dbReference type="Proteomes" id="UP000887576">
    <property type="component" value="Unplaced"/>
</dbReference>
<name>A0AC34Q6W0_9BILA</name>
<evidence type="ECO:0000313" key="1">
    <source>
        <dbReference type="Proteomes" id="UP000887576"/>
    </source>
</evidence>
<evidence type="ECO:0000313" key="2">
    <source>
        <dbReference type="WBParaSite" id="JU765_v2.g13358.t1"/>
    </source>
</evidence>
<protein>
    <submittedName>
        <fullName evidence="2">Isovaleryl-CoA dehydrogenase, mitochondrial</fullName>
    </submittedName>
</protein>
<organism evidence="1 2">
    <name type="scientific">Panagrolaimus sp. JU765</name>
    <dbReference type="NCBI Taxonomy" id="591449"/>
    <lineage>
        <taxon>Eukaryota</taxon>
        <taxon>Metazoa</taxon>
        <taxon>Ecdysozoa</taxon>
        <taxon>Nematoda</taxon>
        <taxon>Chromadorea</taxon>
        <taxon>Rhabditida</taxon>
        <taxon>Tylenchina</taxon>
        <taxon>Panagrolaimomorpha</taxon>
        <taxon>Panagrolaimoidea</taxon>
        <taxon>Panagrolaimidae</taxon>
        <taxon>Panagrolaimus</taxon>
    </lineage>
</organism>
<accession>A0AC34Q6W0</accession>
<reference evidence="2" key="1">
    <citation type="submission" date="2022-11" db="UniProtKB">
        <authorList>
            <consortium name="WormBaseParasite"/>
        </authorList>
    </citation>
    <scope>IDENTIFICATION</scope>
</reference>